<protein>
    <recommendedName>
        <fullName evidence="3">HAD family hydrolase</fullName>
    </recommendedName>
</protein>
<dbReference type="InterPro" id="IPR023214">
    <property type="entry name" value="HAD_sf"/>
</dbReference>
<dbReference type="EMBL" id="JABBGK010000001">
    <property type="protein sequence ID" value="NML74006.1"/>
    <property type="molecule type" value="Genomic_DNA"/>
</dbReference>
<dbReference type="Gene3D" id="3.40.50.1000">
    <property type="entry name" value="HAD superfamily/HAD-like"/>
    <property type="match status" value="1"/>
</dbReference>
<name>A0A7Y0AV00_9HYPH</name>
<keyword evidence="2" id="KW-1185">Reference proteome</keyword>
<sequence>MSESLENIRLTKRPLVVCDVDDVVLEFVTPFRAFLASRGLRLLPRSFRLHGNIVGESDDTRVEADAVSALLEGFFAEQEQWQSPFSDATGALRALSETADLIFLTAMPPQHFAARRRLLDRFGFTYPLIAAKEAKGPLVRHLHGERALPVAFIDDMVHNLHSVGEHVPQCLLVHLPPPIDIHQLAPPAGDHVRRARDWPEALGLISAHLAG</sequence>
<evidence type="ECO:0008006" key="3">
    <source>
        <dbReference type="Google" id="ProtNLM"/>
    </source>
</evidence>
<comment type="caution">
    <text evidence="1">The sequence shown here is derived from an EMBL/GenBank/DDBJ whole genome shotgun (WGS) entry which is preliminary data.</text>
</comment>
<reference evidence="1 2" key="1">
    <citation type="submission" date="2020-04" db="EMBL/GenBank/DDBJ databases">
        <title>Rhizobium sp. S-51 isolated from soil.</title>
        <authorList>
            <person name="Dahal R.H."/>
        </authorList>
    </citation>
    <scope>NUCLEOTIDE SEQUENCE [LARGE SCALE GENOMIC DNA]</scope>
    <source>
        <strain evidence="1 2">S-51</strain>
    </source>
</reference>
<organism evidence="1 2">
    <name type="scientific">Rhizobium terricola</name>
    <dbReference type="NCBI Taxonomy" id="2728849"/>
    <lineage>
        <taxon>Bacteria</taxon>
        <taxon>Pseudomonadati</taxon>
        <taxon>Pseudomonadota</taxon>
        <taxon>Alphaproteobacteria</taxon>
        <taxon>Hyphomicrobiales</taxon>
        <taxon>Rhizobiaceae</taxon>
        <taxon>Rhizobium/Agrobacterium group</taxon>
        <taxon>Rhizobium</taxon>
    </lineage>
</organism>
<proteinExistence type="predicted"/>
<evidence type="ECO:0000313" key="2">
    <source>
        <dbReference type="Proteomes" id="UP000541470"/>
    </source>
</evidence>
<dbReference type="RefSeq" id="WP_169588777.1">
    <property type="nucleotide sequence ID" value="NZ_JABBGK010000001.1"/>
</dbReference>
<dbReference type="Proteomes" id="UP000541470">
    <property type="component" value="Unassembled WGS sequence"/>
</dbReference>
<accession>A0A7Y0AV00</accession>
<gene>
    <name evidence="1" type="ORF">HHL25_07710</name>
</gene>
<evidence type="ECO:0000313" key="1">
    <source>
        <dbReference type="EMBL" id="NML74006.1"/>
    </source>
</evidence>
<dbReference type="AlphaFoldDB" id="A0A7Y0AV00"/>